<dbReference type="Gene3D" id="2.70.70.10">
    <property type="entry name" value="Glucose Permease (Domain IIA)"/>
    <property type="match status" value="1"/>
</dbReference>
<dbReference type="PANTHER" id="PTHR21666:SF289">
    <property type="entry name" value="L-ALA--D-GLU ENDOPEPTIDASE"/>
    <property type="match status" value="1"/>
</dbReference>
<keyword evidence="2" id="KW-0812">Transmembrane</keyword>
<evidence type="ECO:0000259" key="3">
    <source>
        <dbReference type="Pfam" id="PF01551"/>
    </source>
</evidence>
<keyword evidence="2" id="KW-0472">Membrane</keyword>
<keyword evidence="5" id="KW-1185">Reference proteome</keyword>
<dbReference type="SUPFAM" id="SSF51261">
    <property type="entry name" value="Duplicated hybrid motif"/>
    <property type="match status" value="1"/>
</dbReference>
<dbReference type="AlphaFoldDB" id="A0A9E8MUU8"/>
<feature type="domain" description="M23ase beta-sheet core" evidence="3">
    <location>
        <begin position="187"/>
        <end position="282"/>
    </location>
</feature>
<dbReference type="InterPro" id="IPR016047">
    <property type="entry name" value="M23ase_b-sheet_dom"/>
</dbReference>
<dbReference type="InterPro" id="IPR050570">
    <property type="entry name" value="Cell_wall_metabolism_enzyme"/>
</dbReference>
<gene>
    <name evidence="4" type="ORF">N7U66_12845</name>
</gene>
<keyword evidence="2" id="KW-1133">Transmembrane helix</keyword>
<name>A0A9E8MUU8_9FLAO</name>
<organism evidence="4 5">
    <name type="scientific">Lacinutrix neustonica</name>
    <dbReference type="NCBI Taxonomy" id="2980107"/>
    <lineage>
        <taxon>Bacteria</taxon>
        <taxon>Pseudomonadati</taxon>
        <taxon>Bacteroidota</taxon>
        <taxon>Flavobacteriia</taxon>
        <taxon>Flavobacteriales</taxon>
        <taxon>Flavobacteriaceae</taxon>
        <taxon>Lacinutrix</taxon>
    </lineage>
</organism>
<evidence type="ECO:0000256" key="1">
    <source>
        <dbReference type="ARBA" id="ARBA00022729"/>
    </source>
</evidence>
<dbReference type="CDD" id="cd12797">
    <property type="entry name" value="M23_peptidase"/>
    <property type="match status" value="1"/>
</dbReference>
<evidence type="ECO:0000256" key="2">
    <source>
        <dbReference type="SAM" id="Phobius"/>
    </source>
</evidence>
<evidence type="ECO:0000313" key="5">
    <source>
        <dbReference type="Proteomes" id="UP001164705"/>
    </source>
</evidence>
<protein>
    <submittedName>
        <fullName evidence="4">M23 family metallopeptidase</fullName>
    </submittedName>
</protein>
<dbReference type="GO" id="GO:0004222">
    <property type="term" value="F:metalloendopeptidase activity"/>
    <property type="evidence" value="ECO:0007669"/>
    <property type="project" value="TreeGrafter"/>
</dbReference>
<dbReference type="EMBL" id="CP113088">
    <property type="protein sequence ID" value="WAC01062.1"/>
    <property type="molecule type" value="Genomic_DNA"/>
</dbReference>
<proteinExistence type="predicted"/>
<evidence type="ECO:0000313" key="4">
    <source>
        <dbReference type="EMBL" id="WAC01062.1"/>
    </source>
</evidence>
<dbReference type="Proteomes" id="UP001164705">
    <property type="component" value="Chromosome"/>
</dbReference>
<dbReference type="Pfam" id="PF01551">
    <property type="entry name" value="Peptidase_M23"/>
    <property type="match status" value="1"/>
</dbReference>
<reference evidence="4" key="1">
    <citation type="submission" date="2022-11" db="EMBL/GenBank/DDBJ databases">
        <title>Lacinutrix neustonica HL-RS19T sp. nov., isolated from the surface microlayer sample of brackish Lake Shihwa.</title>
        <authorList>
            <person name="Choi J.Y."/>
            <person name="Hwang C.Y."/>
        </authorList>
    </citation>
    <scope>NUCLEOTIDE SEQUENCE</scope>
    <source>
        <strain evidence="4">HL-RS19</strain>
    </source>
</reference>
<sequence length="290" mass="32576">MIMEKKKSKKISKKLLHKYRLVILNEDTFEERLALKLTRLNVFILLGISSIVLITFTILLIAFTPLREYIPGYSSTALKKQALELNYKTDSLHQIITNNDKYYASIKKVLKGEISSVNINRDSIIRAASVDISEIDLNPIKEDSILRAKVDKEDKYSLFDSAKSKVNFVLFPPVNGEISDAYNIEEKHYAVDIIVAKNTPIKATADGTVIFSEWTAETGFVILIEHSYGLISVYKHNASLTKSQGDLVRAGEVIATAGNTGELTTGTHLHFELWSDGYPVNPTNFIDFKN</sequence>
<dbReference type="KEGG" id="lnu:N7U66_12845"/>
<keyword evidence="1" id="KW-0732">Signal</keyword>
<dbReference type="InterPro" id="IPR011055">
    <property type="entry name" value="Dup_hybrid_motif"/>
</dbReference>
<feature type="transmembrane region" description="Helical" evidence="2">
    <location>
        <begin position="42"/>
        <end position="63"/>
    </location>
</feature>
<dbReference type="PANTHER" id="PTHR21666">
    <property type="entry name" value="PEPTIDASE-RELATED"/>
    <property type="match status" value="1"/>
</dbReference>
<accession>A0A9E8MUU8</accession>